<evidence type="ECO:0000256" key="10">
    <source>
        <dbReference type="SAM" id="SignalP"/>
    </source>
</evidence>
<dbReference type="InterPro" id="IPR043138">
    <property type="entry name" value="GGT_lsub"/>
</dbReference>
<dbReference type="Gene3D" id="1.10.246.130">
    <property type="match status" value="1"/>
</dbReference>
<organism evidence="11 12">
    <name type="scientific">Pseudorhizobium tarimense</name>
    <dbReference type="NCBI Taxonomy" id="1079109"/>
    <lineage>
        <taxon>Bacteria</taxon>
        <taxon>Pseudomonadati</taxon>
        <taxon>Pseudomonadota</taxon>
        <taxon>Alphaproteobacteria</taxon>
        <taxon>Hyphomicrobiales</taxon>
        <taxon>Rhizobiaceae</taxon>
        <taxon>Rhizobium/Agrobacterium group</taxon>
        <taxon>Pseudorhizobium</taxon>
    </lineage>
</organism>
<comment type="catalytic activity">
    <reaction evidence="2 9">
        <text>glutathione + H2O = L-cysteinylglycine + L-glutamate</text>
        <dbReference type="Rhea" id="RHEA:28807"/>
        <dbReference type="ChEBI" id="CHEBI:15377"/>
        <dbReference type="ChEBI" id="CHEBI:29985"/>
        <dbReference type="ChEBI" id="CHEBI:57925"/>
        <dbReference type="ChEBI" id="CHEBI:61694"/>
        <dbReference type="EC" id="3.4.19.13"/>
    </reaction>
</comment>
<dbReference type="Proteomes" id="UP001549031">
    <property type="component" value="Unassembled WGS sequence"/>
</dbReference>
<evidence type="ECO:0000313" key="12">
    <source>
        <dbReference type="Proteomes" id="UP001549031"/>
    </source>
</evidence>
<comment type="PTM">
    <text evidence="9">Cleaved by autocatalysis into a large and a small subunit.</text>
</comment>
<accession>A0ABV2H554</accession>
<keyword evidence="7 9" id="KW-0012">Acyltransferase</keyword>
<protein>
    <recommendedName>
        <fullName evidence="9">Glutathione hydrolase proenzyme</fullName>
        <ecNumber evidence="9">2.3.2.2</ecNumber>
        <ecNumber evidence="9">3.4.19.13</ecNumber>
    </recommendedName>
    <component>
        <recommendedName>
            <fullName evidence="9">Glutathione hydrolase large chain</fullName>
        </recommendedName>
    </component>
    <component>
        <recommendedName>
            <fullName evidence="9">Glutathione hydrolase small chain</fullName>
        </recommendedName>
    </component>
</protein>
<dbReference type="InterPro" id="IPR029055">
    <property type="entry name" value="Ntn_hydrolases_N"/>
</dbReference>
<dbReference type="PRINTS" id="PR01210">
    <property type="entry name" value="GGTRANSPTASE"/>
</dbReference>
<keyword evidence="4 9" id="KW-0808">Transferase</keyword>
<keyword evidence="10" id="KW-0732">Signal</keyword>
<evidence type="ECO:0000256" key="6">
    <source>
        <dbReference type="ARBA" id="ARBA00023145"/>
    </source>
</evidence>
<evidence type="ECO:0000256" key="8">
    <source>
        <dbReference type="ARBA" id="ARBA00047417"/>
    </source>
</evidence>
<gene>
    <name evidence="11" type="ORF">ABID21_001777</name>
</gene>
<proteinExistence type="inferred from homology"/>
<comment type="catalytic activity">
    <reaction evidence="1 9">
        <text>an S-substituted glutathione + H2O = an S-substituted L-cysteinylglycine + L-glutamate</text>
        <dbReference type="Rhea" id="RHEA:59468"/>
        <dbReference type="ChEBI" id="CHEBI:15377"/>
        <dbReference type="ChEBI" id="CHEBI:29985"/>
        <dbReference type="ChEBI" id="CHEBI:90779"/>
        <dbReference type="ChEBI" id="CHEBI:143103"/>
        <dbReference type="EC" id="3.4.19.13"/>
    </reaction>
</comment>
<evidence type="ECO:0000256" key="7">
    <source>
        <dbReference type="ARBA" id="ARBA00023315"/>
    </source>
</evidence>
<evidence type="ECO:0000256" key="9">
    <source>
        <dbReference type="RuleBase" id="RU368036"/>
    </source>
</evidence>
<evidence type="ECO:0000256" key="5">
    <source>
        <dbReference type="ARBA" id="ARBA00022801"/>
    </source>
</evidence>
<dbReference type="GO" id="GO:0103068">
    <property type="term" value="F:leukotriene C4 gamma-glutamyl transferase activity"/>
    <property type="evidence" value="ECO:0007669"/>
    <property type="project" value="UniProtKB-EC"/>
</dbReference>
<keyword evidence="9" id="KW-0317">Glutathione biosynthesis</keyword>
<dbReference type="SUPFAM" id="SSF56235">
    <property type="entry name" value="N-terminal nucleophile aminohydrolases (Ntn hydrolases)"/>
    <property type="match status" value="1"/>
</dbReference>
<dbReference type="InterPro" id="IPR051792">
    <property type="entry name" value="GGT_bact"/>
</dbReference>
<reference evidence="11 12" key="1">
    <citation type="submission" date="2024-06" db="EMBL/GenBank/DDBJ databases">
        <title>Genomic Encyclopedia of Type Strains, Phase IV (KMG-IV): sequencing the most valuable type-strain genomes for metagenomic binning, comparative biology and taxonomic classification.</title>
        <authorList>
            <person name="Goeker M."/>
        </authorList>
    </citation>
    <scope>NUCLEOTIDE SEQUENCE [LARGE SCALE GENOMIC DNA]</scope>
    <source>
        <strain evidence="11 12">DSM 105042</strain>
    </source>
</reference>
<dbReference type="Gene3D" id="3.60.20.40">
    <property type="match status" value="1"/>
</dbReference>
<dbReference type="EMBL" id="JBEPLJ010000006">
    <property type="protein sequence ID" value="MET3585668.1"/>
    <property type="molecule type" value="Genomic_DNA"/>
</dbReference>
<dbReference type="EC" id="3.4.19.13" evidence="9"/>
<evidence type="ECO:0000256" key="2">
    <source>
        <dbReference type="ARBA" id="ARBA00001089"/>
    </source>
</evidence>
<comment type="pathway">
    <text evidence="9">Sulfur metabolism; glutathione metabolism.</text>
</comment>
<dbReference type="InterPro" id="IPR000101">
    <property type="entry name" value="GGT_peptidase"/>
</dbReference>
<evidence type="ECO:0000256" key="4">
    <source>
        <dbReference type="ARBA" id="ARBA00022679"/>
    </source>
</evidence>
<keyword evidence="12" id="KW-1185">Reference proteome</keyword>
<dbReference type="GO" id="GO:0036374">
    <property type="term" value="F:glutathione hydrolase activity"/>
    <property type="evidence" value="ECO:0007669"/>
    <property type="project" value="UniProtKB-EC"/>
</dbReference>
<feature type="signal peptide" evidence="10">
    <location>
        <begin position="1"/>
        <end position="20"/>
    </location>
</feature>
<sequence length="588" mass="61904">MRAISLGLLSTLSMASSLIASPLAAQQASDAMAPERATGVATAERAEAKTFMVAAANPLAAAAGRDVLARGGNAIDAMVAVQSVLGLVEPQSSGLGGGAFLVYYDASSGKVTTFDGRETAPMEATPKLFLDDQGQPLKFMDAVVGGRSVGTPGTVKLLHEVHSKLGKAEWAGLFDPAIKLASEGFEVSPRLATLVAAEGDRLKTYEGTTGYFFDDAGAPLQAGNVLKNEDYAQTLRTIAAGGANAFYEGAIAEAIVKTVREAEGNPGVLSLADLANYRIKEREAVCLTYRALDVCGMGPPSSGAAAVGQILGILENFDLRNLGPRNPESWRLIGDAQRLAFADRERYLADTDFVPAPIKGLLAKEYLSGRASLLDTKKALSKDAVTAGEPTWDHALLFGEGDAIELPSTSHFVIVDAQGNVVSMTTTIENGFGSRLMTNGFLLNNELTDFSFKTHADGIPVANRVEPGKRPRSSMSPTIVMKDGKPLLAVGSPGGSQIIGYVAQALVAYIDWQMPVEEIVAMPHLINRFGTYDLEAGTWAEEMAEPLQSLGYEVKVGEMNSGLHAIELTPSGLLGSADPRREGVALGE</sequence>
<dbReference type="NCBIfam" id="TIGR00066">
    <property type="entry name" value="g_glut_trans"/>
    <property type="match status" value="1"/>
</dbReference>
<evidence type="ECO:0000256" key="3">
    <source>
        <dbReference type="ARBA" id="ARBA00009381"/>
    </source>
</evidence>
<comment type="subunit">
    <text evidence="9">This enzyme consists of two polypeptide chains, which are synthesized in precursor form from a single polypeptide.</text>
</comment>
<name>A0ABV2H554_9HYPH</name>
<comment type="catalytic activity">
    <reaction evidence="8 9">
        <text>an N-terminal (5-L-glutamyl)-[peptide] + an alpha-amino acid = 5-L-glutamyl amino acid + an N-terminal L-alpha-aminoacyl-[peptide]</text>
        <dbReference type="Rhea" id="RHEA:23904"/>
        <dbReference type="Rhea" id="RHEA-COMP:9780"/>
        <dbReference type="Rhea" id="RHEA-COMP:9795"/>
        <dbReference type="ChEBI" id="CHEBI:77644"/>
        <dbReference type="ChEBI" id="CHEBI:78597"/>
        <dbReference type="ChEBI" id="CHEBI:78599"/>
        <dbReference type="ChEBI" id="CHEBI:78608"/>
        <dbReference type="EC" id="2.3.2.2"/>
    </reaction>
</comment>
<keyword evidence="5 9" id="KW-0378">Hydrolase</keyword>
<evidence type="ECO:0000256" key="1">
    <source>
        <dbReference type="ARBA" id="ARBA00001049"/>
    </source>
</evidence>
<dbReference type="EC" id="2.3.2.2" evidence="9"/>
<keyword evidence="6 9" id="KW-0865">Zymogen</keyword>
<dbReference type="PANTHER" id="PTHR43199">
    <property type="entry name" value="GLUTATHIONE HYDROLASE"/>
    <property type="match status" value="1"/>
</dbReference>
<dbReference type="Pfam" id="PF01019">
    <property type="entry name" value="G_glu_transpept"/>
    <property type="match status" value="1"/>
</dbReference>
<evidence type="ECO:0000313" key="11">
    <source>
        <dbReference type="EMBL" id="MET3585668.1"/>
    </source>
</evidence>
<feature type="chain" id="PRO_5045807434" description="Glutathione hydrolase proenzyme" evidence="10">
    <location>
        <begin position="21"/>
        <end position="588"/>
    </location>
</feature>
<comment type="caution">
    <text evidence="11">The sequence shown here is derived from an EMBL/GenBank/DDBJ whole genome shotgun (WGS) entry which is preliminary data.</text>
</comment>
<comment type="similarity">
    <text evidence="3 9">Belongs to the gamma-glutamyltransferase family.</text>
</comment>
<dbReference type="InterPro" id="IPR043137">
    <property type="entry name" value="GGT_ssub_C"/>
</dbReference>
<dbReference type="PANTHER" id="PTHR43199:SF1">
    <property type="entry name" value="GLUTATHIONE HYDROLASE PROENZYME"/>
    <property type="match status" value="1"/>
</dbReference>